<keyword evidence="10 17" id="KW-1133">Transmembrane helix</keyword>
<dbReference type="PANTHER" id="PTHR10556">
    <property type="entry name" value="3-OXO-5-ALPHA-STEROID 4-DEHYDROGENASE"/>
    <property type="match status" value="1"/>
</dbReference>
<dbReference type="GO" id="GO:0042761">
    <property type="term" value="P:very long-chain fatty acid biosynthetic process"/>
    <property type="evidence" value="ECO:0007669"/>
    <property type="project" value="TreeGrafter"/>
</dbReference>
<evidence type="ECO:0000256" key="14">
    <source>
        <dbReference type="ARBA" id="ARBA00023160"/>
    </source>
</evidence>
<organism evidence="19 20">
    <name type="scientific">Nadsonia fulvescens var. elongata DSM 6958</name>
    <dbReference type="NCBI Taxonomy" id="857566"/>
    <lineage>
        <taxon>Eukaryota</taxon>
        <taxon>Fungi</taxon>
        <taxon>Dikarya</taxon>
        <taxon>Ascomycota</taxon>
        <taxon>Saccharomycotina</taxon>
        <taxon>Dipodascomycetes</taxon>
        <taxon>Dipodascales</taxon>
        <taxon>Dipodascales incertae sedis</taxon>
        <taxon>Nadsonia</taxon>
    </lineage>
</organism>
<evidence type="ECO:0000256" key="16">
    <source>
        <dbReference type="ARBA" id="ARBA00058640"/>
    </source>
</evidence>
<evidence type="ECO:0000256" key="17">
    <source>
        <dbReference type="SAM" id="Phobius"/>
    </source>
</evidence>
<feature type="transmembrane region" description="Helical" evidence="17">
    <location>
        <begin position="213"/>
        <end position="237"/>
    </location>
</feature>
<comment type="similarity">
    <text evidence="3">Belongs to the steroid 5-alpha reductase family.</text>
</comment>
<dbReference type="PANTHER" id="PTHR10556:SF28">
    <property type="entry name" value="VERY-LONG-CHAIN ENOYL-COA REDUCTASE"/>
    <property type="match status" value="1"/>
</dbReference>
<keyword evidence="14" id="KW-0275">Fatty acid biosynthesis</keyword>
<evidence type="ECO:0000256" key="2">
    <source>
        <dbReference type="ARBA" id="ARBA00005194"/>
    </source>
</evidence>
<keyword evidence="7" id="KW-0256">Endoplasmic reticulum</keyword>
<dbReference type="Proteomes" id="UP000095009">
    <property type="component" value="Unassembled WGS sequence"/>
</dbReference>
<evidence type="ECO:0000256" key="10">
    <source>
        <dbReference type="ARBA" id="ARBA00022989"/>
    </source>
</evidence>
<feature type="transmembrane region" description="Helical" evidence="17">
    <location>
        <begin position="285"/>
        <end position="304"/>
    </location>
</feature>
<feature type="transmembrane region" description="Helical" evidence="17">
    <location>
        <begin position="176"/>
        <end position="193"/>
    </location>
</feature>
<evidence type="ECO:0000256" key="7">
    <source>
        <dbReference type="ARBA" id="ARBA00022824"/>
    </source>
</evidence>
<comment type="function">
    <text evidence="16">Catalyzes the last of the four reactions of the long-chain fatty acids elongation cycle. This endoplasmic reticulum-bound enzymatic process, allows the addition of 2 carbons to the chain of long- and very long-chain fatty acids/VLCFAs per cycle. This enzyme reduces the trans-2,3-enoyl-CoA fatty acid intermediate to an acyl-CoA that can be further elongated by entering a new cycle of elongation. Thereby, it participates in the production of VLCFAs of different chain lengths that are involved in multiple biological processes as precursors of membrane lipids and lipid mediators.</text>
</comment>
<keyword evidence="8" id="KW-0276">Fatty acid metabolism</keyword>
<evidence type="ECO:0000256" key="4">
    <source>
        <dbReference type="ARBA" id="ARBA00012530"/>
    </source>
</evidence>
<keyword evidence="12" id="KW-0443">Lipid metabolism</keyword>
<evidence type="ECO:0000256" key="12">
    <source>
        <dbReference type="ARBA" id="ARBA00023098"/>
    </source>
</evidence>
<evidence type="ECO:0000256" key="6">
    <source>
        <dbReference type="ARBA" id="ARBA00022692"/>
    </source>
</evidence>
<evidence type="ECO:0000256" key="15">
    <source>
        <dbReference type="ARBA" id="ARBA00051495"/>
    </source>
</evidence>
<accession>A0A1E3PMG6</accession>
<dbReference type="GO" id="GO:0005789">
    <property type="term" value="C:endoplasmic reticulum membrane"/>
    <property type="evidence" value="ECO:0007669"/>
    <property type="project" value="UniProtKB-SubCell"/>
</dbReference>
<comment type="subcellular location">
    <subcellularLocation>
        <location evidence="1">Endoplasmic reticulum membrane</location>
        <topology evidence="1">Multi-pass membrane protein</topology>
    </subcellularLocation>
</comment>
<evidence type="ECO:0000313" key="20">
    <source>
        <dbReference type="Proteomes" id="UP000095009"/>
    </source>
</evidence>
<name>A0A1E3PMG6_9ASCO</name>
<evidence type="ECO:0000256" key="1">
    <source>
        <dbReference type="ARBA" id="ARBA00004477"/>
    </source>
</evidence>
<sequence>MVLILLKNKSARSKISNLPSSVEVDLSANCSAIAESISAKTGLDVNRIRLTIPSKEDDKPVSTSEKKKKDTVLISHQPVQDFISQPETTVSVKDLGPQIGWKTVFMIEYFGPLWIHPLFYFAQQLIYGQTFKHTRVQYVAFLIVLLHFIKREYETIAVHRFSLATMPLINVFKNSFHYWIFSGFNLAYFIYSPSTYSDASAPIWKKILFSQSLFTLSDTTINVLILVWGFAEVSNLITHLNFSSLRSDGSKDRKIPYGYGFSLVSCPNYFFEILGWVVFAVLTQNWSAVLFATVSFFQMFVWAVKKHKQYRRQFGDKYPKNRKIMIPFFL</sequence>
<gene>
    <name evidence="19" type="ORF">NADFUDRAFT_46039</name>
</gene>
<dbReference type="InterPro" id="IPR039357">
    <property type="entry name" value="SRD5A/TECR"/>
</dbReference>
<evidence type="ECO:0000256" key="8">
    <source>
        <dbReference type="ARBA" id="ARBA00022832"/>
    </source>
</evidence>
<dbReference type="Gene3D" id="1.20.120.1630">
    <property type="match status" value="1"/>
</dbReference>
<evidence type="ECO:0000313" key="19">
    <source>
        <dbReference type="EMBL" id="ODQ66625.1"/>
    </source>
</evidence>
<dbReference type="AlphaFoldDB" id="A0A1E3PMG6"/>
<evidence type="ECO:0000256" key="11">
    <source>
        <dbReference type="ARBA" id="ARBA00023002"/>
    </source>
</evidence>
<feature type="transmembrane region" description="Helical" evidence="17">
    <location>
        <begin position="257"/>
        <end position="279"/>
    </location>
</feature>
<evidence type="ECO:0000256" key="9">
    <source>
        <dbReference type="ARBA" id="ARBA00022857"/>
    </source>
</evidence>
<evidence type="ECO:0000256" key="5">
    <source>
        <dbReference type="ARBA" id="ARBA00022516"/>
    </source>
</evidence>
<protein>
    <recommendedName>
        <fullName evidence="4">very-long-chain enoyl-CoA reductase</fullName>
        <ecNumber evidence="4">1.3.1.93</ecNumber>
    </recommendedName>
</protein>
<dbReference type="EC" id="1.3.1.93" evidence="4"/>
<dbReference type="Pfam" id="PF02544">
    <property type="entry name" value="Steroid_dh"/>
    <property type="match status" value="1"/>
</dbReference>
<evidence type="ECO:0000256" key="3">
    <source>
        <dbReference type="ARBA" id="ARBA00007742"/>
    </source>
</evidence>
<dbReference type="GO" id="GO:0102758">
    <property type="term" value="F:very-long-chain enoyl-CoA reductase activity"/>
    <property type="evidence" value="ECO:0007669"/>
    <property type="project" value="UniProtKB-EC"/>
</dbReference>
<keyword evidence="9" id="KW-0521">NADP</keyword>
<dbReference type="FunFam" id="1.20.120.1630:FF:000010">
    <property type="entry name" value="Steroid alpha reductase family protein"/>
    <property type="match status" value="1"/>
</dbReference>
<keyword evidence="20" id="KW-1185">Reference proteome</keyword>
<dbReference type="STRING" id="857566.A0A1E3PMG6"/>
<dbReference type="InterPro" id="IPR001104">
    <property type="entry name" value="3-oxo-5_a-steroid_4-DH_C"/>
</dbReference>
<keyword evidence="11" id="KW-0560">Oxidoreductase</keyword>
<keyword evidence="5" id="KW-0444">Lipid biosynthesis</keyword>
<comment type="catalytic activity">
    <reaction evidence="15">
        <text>a very-long-chain 2,3-saturated fatty acyl-CoA + NADP(+) = a very-long-chain (2E)-enoyl-CoA + NADPH + H(+)</text>
        <dbReference type="Rhea" id="RHEA:14473"/>
        <dbReference type="ChEBI" id="CHEBI:15378"/>
        <dbReference type="ChEBI" id="CHEBI:57783"/>
        <dbReference type="ChEBI" id="CHEBI:58349"/>
        <dbReference type="ChEBI" id="CHEBI:83724"/>
        <dbReference type="ChEBI" id="CHEBI:83728"/>
        <dbReference type="EC" id="1.3.1.93"/>
    </reaction>
</comment>
<feature type="domain" description="3-oxo-5-alpha-steroid 4-dehydrogenase C-terminal" evidence="18">
    <location>
        <begin position="165"/>
        <end position="330"/>
    </location>
</feature>
<reference evidence="19 20" key="1">
    <citation type="journal article" date="2016" name="Proc. Natl. Acad. Sci. U.S.A.">
        <title>Comparative genomics of biotechnologically important yeasts.</title>
        <authorList>
            <person name="Riley R."/>
            <person name="Haridas S."/>
            <person name="Wolfe K.H."/>
            <person name="Lopes M.R."/>
            <person name="Hittinger C.T."/>
            <person name="Goeker M."/>
            <person name="Salamov A.A."/>
            <person name="Wisecaver J.H."/>
            <person name="Long T.M."/>
            <person name="Calvey C.H."/>
            <person name="Aerts A.L."/>
            <person name="Barry K.W."/>
            <person name="Choi C."/>
            <person name="Clum A."/>
            <person name="Coughlan A.Y."/>
            <person name="Deshpande S."/>
            <person name="Douglass A.P."/>
            <person name="Hanson S.J."/>
            <person name="Klenk H.-P."/>
            <person name="LaButti K.M."/>
            <person name="Lapidus A."/>
            <person name="Lindquist E.A."/>
            <person name="Lipzen A.M."/>
            <person name="Meier-Kolthoff J.P."/>
            <person name="Ohm R.A."/>
            <person name="Otillar R.P."/>
            <person name="Pangilinan J.L."/>
            <person name="Peng Y."/>
            <person name="Rokas A."/>
            <person name="Rosa C.A."/>
            <person name="Scheuner C."/>
            <person name="Sibirny A.A."/>
            <person name="Slot J.C."/>
            <person name="Stielow J.B."/>
            <person name="Sun H."/>
            <person name="Kurtzman C.P."/>
            <person name="Blackwell M."/>
            <person name="Grigoriev I.V."/>
            <person name="Jeffries T.W."/>
        </authorList>
    </citation>
    <scope>NUCLEOTIDE SEQUENCE [LARGE SCALE GENOMIC DNA]</scope>
    <source>
        <strain evidence="19 20">DSM 6958</strain>
    </source>
</reference>
<evidence type="ECO:0000256" key="13">
    <source>
        <dbReference type="ARBA" id="ARBA00023136"/>
    </source>
</evidence>
<dbReference type="PROSITE" id="PS50244">
    <property type="entry name" value="S5A_REDUCTASE"/>
    <property type="match status" value="1"/>
</dbReference>
<proteinExistence type="inferred from homology"/>
<evidence type="ECO:0000259" key="18">
    <source>
        <dbReference type="Pfam" id="PF02544"/>
    </source>
</evidence>
<keyword evidence="6 17" id="KW-0812">Transmembrane</keyword>
<dbReference type="OrthoDB" id="540503at2759"/>
<dbReference type="EMBL" id="KV454408">
    <property type="protein sequence ID" value="ODQ66625.1"/>
    <property type="molecule type" value="Genomic_DNA"/>
</dbReference>
<comment type="pathway">
    <text evidence="2">Lipid metabolism; fatty acid biosynthesis.</text>
</comment>
<keyword evidence="13 17" id="KW-0472">Membrane</keyword>